<dbReference type="GO" id="GO:0022857">
    <property type="term" value="F:transmembrane transporter activity"/>
    <property type="evidence" value="ECO:0007669"/>
    <property type="project" value="InterPro"/>
</dbReference>
<dbReference type="AlphaFoldDB" id="A0A1R1PV40"/>
<evidence type="ECO:0000256" key="2">
    <source>
        <dbReference type="ARBA" id="ARBA00022448"/>
    </source>
</evidence>
<accession>A0A1R1PV40</accession>
<dbReference type="GO" id="GO:0005886">
    <property type="term" value="C:plasma membrane"/>
    <property type="evidence" value="ECO:0007669"/>
    <property type="project" value="TreeGrafter"/>
</dbReference>
<evidence type="ECO:0000256" key="3">
    <source>
        <dbReference type="ARBA" id="ARBA00022692"/>
    </source>
</evidence>
<protein>
    <submittedName>
        <fullName evidence="8">Putative MFS-type transporter YusP</fullName>
    </submittedName>
</protein>
<dbReference type="OrthoDB" id="2351791at2759"/>
<evidence type="ECO:0000256" key="5">
    <source>
        <dbReference type="ARBA" id="ARBA00023136"/>
    </source>
</evidence>
<dbReference type="Proteomes" id="UP000188320">
    <property type="component" value="Unassembled WGS sequence"/>
</dbReference>
<keyword evidence="3 6" id="KW-0812">Transmembrane</keyword>
<evidence type="ECO:0000256" key="1">
    <source>
        <dbReference type="ARBA" id="ARBA00004127"/>
    </source>
</evidence>
<keyword evidence="9" id="KW-1185">Reference proteome</keyword>
<gene>
    <name evidence="8" type="ORF">AX774_g1637</name>
</gene>
<dbReference type="Gene3D" id="1.20.1250.20">
    <property type="entry name" value="MFS general substrate transporter like domains"/>
    <property type="match status" value="1"/>
</dbReference>
<reference evidence="9" key="1">
    <citation type="submission" date="2017-01" db="EMBL/GenBank/DDBJ databases">
        <authorList>
            <person name="Wang Y."/>
            <person name="White M."/>
            <person name="Kvist S."/>
            <person name="Moncalvo J.-M."/>
        </authorList>
    </citation>
    <scope>NUCLEOTIDE SEQUENCE [LARGE SCALE GENOMIC DNA]</scope>
    <source>
        <strain evidence="9">COL-18-3</strain>
    </source>
</reference>
<feature type="transmembrane region" description="Helical" evidence="6">
    <location>
        <begin position="271"/>
        <end position="294"/>
    </location>
</feature>
<keyword evidence="4 6" id="KW-1133">Transmembrane helix</keyword>
<feature type="transmembrane region" description="Helical" evidence="6">
    <location>
        <begin position="386"/>
        <end position="405"/>
    </location>
</feature>
<feature type="transmembrane region" description="Helical" evidence="6">
    <location>
        <begin position="144"/>
        <end position="161"/>
    </location>
</feature>
<keyword evidence="2" id="KW-0813">Transport</keyword>
<evidence type="ECO:0000256" key="6">
    <source>
        <dbReference type="SAM" id="Phobius"/>
    </source>
</evidence>
<feature type="transmembrane region" description="Helical" evidence="6">
    <location>
        <begin position="24"/>
        <end position="41"/>
    </location>
</feature>
<feature type="transmembrane region" description="Helical" evidence="6">
    <location>
        <begin position="112"/>
        <end position="132"/>
    </location>
</feature>
<dbReference type="InterPro" id="IPR011701">
    <property type="entry name" value="MFS"/>
</dbReference>
<dbReference type="Pfam" id="PF07690">
    <property type="entry name" value="MFS_1"/>
    <property type="match status" value="1"/>
</dbReference>
<name>A0A1R1PV40_ZANCU</name>
<dbReference type="GO" id="GO:0012505">
    <property type="term" value="C:endomembrane system"/>
    <property type="evidence" value="ECO:0007669"/>
    <property type="project" value="UniProtKB-SubCell"/>
</dbReference>
<dbReference type="PROSITE" id="PS50850">
    <property type="entry name" value="MFS"/>
    <property type="match status" value="1"/>
</dbReference>
<keyword evidence="5 6" id="KW-0472">Membrane</keyword>
<feature type="domain" description="Major facilitator superfamily (MFS) profile" evidence="7">
    <location>
        <begin position="1"/>
        <end position="410"/>
    </location>
</feature>
<evidence type="ECO:0000313" key="8">
    <source>
        <dbReference type="EMBL" id="OMH84830.1"/>
    </source>
</evidence>
<organism evidence="8 9">
    <name type="scientific">Zancudomyces culisetae</name>
    <name type="common">Gut fungus</name>
    <name type="synonym">Smittium culisetae</name>
    <dbReference type="NCBI Taxonomy" id="1213189"/>
    <lineage>
        <taxon>Eukaryota</taxon>
        <taxon>Fungi</taxon>
        <taxon>Fungi incertae sedis</taxon>
        <taxon>Zoopagomycota</taxon>
        <taxon>Kickxellomycotina</taxon>
        <taxon>Harpellomycetes</taxon>
        <taxon>Harpellales</taxon>
        <taxon>Legeriomycetaceae</taxon>
        <taxon>Zancudomyces</taxon>
    </lineage>
</organism>
<proteinExistence type="predicted"/>
<dbReference type="SUPFAM" id="SSF103473">
    <property type="entry name" value="MFS general substrate transporter"/>
    <property type="match status" value="1"/>
</dbReference>
<evidence type="ECO:0000259" key="7">
    <source>
        <dbReference type="PROSITE" id="PS50850"/>
    </source>
</evidence>
<feature type="transmembrane region" description="Helical" evidence="6">
    <location>
        <begin position="246"/>
        <end position="265"/>
    </location>
</feature>
<feature type="transmembrane region" description="Helical" evidence="6">
    <location>
        <begin position="80"/>
        <end position="100"/>
    </location>
</feature>
<dbReference type="InterPro" id="IPR020846">
    <property type="entry name" value="MFS_dom"/>
</dbReference>
<evidence type="ECO:0000256" key="4">
    <source>
        <dbReference type="ARBA" id="ARBA00022989"/>
    </source>
</evidence>
<comment type="subcellular location">
    <subcellularLocation>
        <location evidence="1">Endomembrane system</location>
        <topology evidence="1">Multi-pass membrane protein</topology>
    </subcellularLocation>
</comment>
<dbReference type="EMBL" id="LSSK01000142">
    <property type="protein sequence ID" value="OMH84830.1"/>
    <property type="molecule type" value="Genomic_DNA"/>
</dbReference>
<evidence type="ECO:0000313" key="9">
    <source>
        <dbReference type="Proteomes" id="UP000188320"/>
    </source>
</evidence>
<dbReference type="PANTHER" id="PTHR23501">
    <property type="entry name" value="MAJOR FACILITATOR SUPERFAMILY"/>
    <property type="match status" value="1"/>
</dbReference>
<sequence length="430" mass="46227">MGSTIISDNNNRAAAGVSGASKSMTMLIVFRALMGLGAAAVQRGKYMGVISAANGMGQVMGPLIGGLITDAMGWRWTMYINVPVLVVTAIPLTWLVRLKTPEGSIKEKLRRIDYPGIVTMCGGIVLILVGLNNSTTSGWSSVKTLLPIIIGVVLFVAFVYVEHKRTEPLLPLKLLRYRNVYTNMLGAMITGIIMYAGIFYIPSLFVALYQRTPKTAGIDTWPWMIGVVVASTGSGFLITKTGVYRPFLWIGSTLLIIGSFLMYSVRANSSFPIIAIYIALVGFGIGFRLTPVTIAAQAAVTKPDMALTTALINFSRSVGGLLGVAMFKGIQQGVFEPSAISLSAQFPDFSSQINMVFKGQTTSLALITDDYARESVTQAFVHSLNVIFLVSGCLACLGFLVSVFVKHIDLSVKNAATEQEETVICEKSPS</sequence>
<dbReference type="PANTHER" id="PTHR23501:SF191">
    <property type="entry name" value="VACUOLAR BASIC AMINO ACID TRANSPORTER 4"/>
    <property type="match status" value="1"/>
</dbReference>
<feature type="transmembrane region" description="Helical" evidence="6">
    <location>
        <begin position="181"/>
        <end position="201"/>
    </location>
</feature>
<feature type="transmembrane region" description="Helical" evidence="6">
    <location>
        <begin position="221"/>
        <end position="239"/>
    </location>
</feature>
<comment type="caution">
    <text evidence="8">The sequence shown here is derived from an EMBL/GenBank/DDBJ whole genome shotgun (WGS) entry which is preliminary data.</text>
</comment>
<dbReference type="InterPro" id="IPR036259">
    <property type="entry name" value="MFS_trans_sf"/>
</dbReference>